<organism evidence="2 3">
    <name type="scientific">Lacrimispora xylanisolvens</name>
    <dbReference type="NCBI Taxonomy" id="384636"/>
    <lineage>
        <taxon>Bacteria</taxon>
        <taxon>Bacillati</taxon>
        <taxon>Bacillota</taxon>
        <taxon>Clostridia</taxon>
        <taxon>Lachnospirales</taxon>
        <taxon>Lachnospiraceae</taxon>
        <taxon>Lacrimispora</taxon>
    </lineage>
</organism>
<name>A0A2S6HSR7_9FIRM</name>
<dbReference type="AlphaFoldDB" id="A0A2S6HSR7"/>
<evidence type="ECO:0000313" key="2">
    <source>
        <dbReference type="EMBL" id="PPK80693.1"/>
    </source>
</evidence>
<dbReference type="PANTHER" id="PTHR43283:SF7">
    <property type="entry name" value="BETA-LACTAMASE-RELATED DOMAIN-CONTAINING PROTEIN"/>
    <property type="match status" value="1"/>
</dbReference>
<feature type="domain" description="Beta-lactamase-related" evidence="1">
    <location>
        <begin position="23"/>
        <end position="301"/>
    </location>
</feature>
<accession>A0A2S6HSR7</accession>
<evidence type="ECO:0000313" key="3">
    <source>
        <dbReference type="Proteomes" id="UP000237749"/>
    </source>
</evidence>
<dbReference type="InterPro" id="IPR001466">
    <property type="entry name" value="Beta-lactam-related"/>
</dbReference>
<dbReference type="RefSeq" id="WP_104437370.1">
    <property type="nucleotide sequence ID" value="NZ_PTJA01000006.1"/>
</dbReference>
<proteinExistence type="predicted"/>
<dbReference type="InterPro" id="IPR012338">
    <property type="entry name" value="Beta-lactam/transpept-like"/>
</dbReference>
<sequence length="324" mass="36674">MNQETIKELERTINRDYRNIAGITVQKNGIKLYENYFNGFTADTAFHVFSVTKSIVSALIGIAIDKGYIRSIDQKVLDFFPDYMLKRGEKTAQRITIRDMLTMTTPFKYKSAPYMKYFTSESWVKSALDLLGGKGEIGKFRYTPLIGPDILSGILTNVTGQSALGFAYENLFSPLGIDVMQNVAFHSKEEQLSIMKDRHESGWVADPQGINTAGWGLFMTPADMAKIGQLYLNRGAWNGRQLISAKWIDESTTEHSRWDKLLYGYLWWIVDGNEHSYAAMGDGGNVIYVNPAKNLIIAIASLFIPNAKNRVELIKKYIEPIFED</sequence>
<dbReference type="PANTHER" id="PTHR43283">
    <property type="entry name" value="BETA-LACTAMASE-RELATED"/>
    <property type="match status" value="1"/>
</dbReference>
<gene>
    <name evidence="2" type="ORF">BXY41_106284</name>
</gene>
<keyword evidence="3" id="KW-1185">Reference proteome</keyword>
<dbReference type="EMBL" id="PTJA01000006">
    <property type="protein sequence ID" value="PPK80693.1"/>
    <property type="molecule type" value="Genomic_DNA"/>
</dbReference>
<comment type="caution">
    <text evidence="2">The sequence shown here is derived from an EMBL/GenBank/DDBJ whole genome shotgun (WGS) entry which is preliminary data.</text>
</comment>
<protein>
    <submittedName>
        <fullName evidence="2">CubicO group peptidase (Beta-lactamase class C family)</fullName>
    </submittedName>
</protein>
<dbReference type="SUPFAM" id="SSF56601">
    <property type="entry name" value="beta-lactamase/transpeptidase-like"/>
    <property type="match status" value="1"/>
</dbReference>
<evidence type="ECO:0000259" key="1">
    <source>
        <dbReference type="Pfam" id="PF00144"/>
    </source>
</evidence>
<dbReference type="Gene3D" id="3.40.710.10">
    <property type="entry name" value="DD-peptidase/beta-lactamase superfamily"/>
    <property type="match status" value="1"/>
</dbReference>
<dbReference type="Pfam" id="PF00144">
    <property type="entry name" value="Beta-lactamase"/>
    <property type="match status" value="1"/>
</dbReference>
<dbReference type="InterPro" id="IPR050789">
    <property type="entry name" value="Diverse_Enzym_Activities"/>
</dbReference>
<dbReference type="OrthoDB" id="9773047at2"/>
<reference evidence="2 3" key="1">
    <citation type="submission" date="2018-02" db="EMBL/GenBank/DDBJ databases">
        <title>Genomic Encyclopedia of Archaeal and Bacterial Type Strains, Phase II (KMG-II): from individual species to whole genera.</title>
        <authorList>
            <person name="Goeker M."/>
        </authorList>
    </citation>
    <scope>NUCLEOTIDE SEQUENCE [LARGE SCALE GENOMIC DNA]</scope>
    <source>
        <strain evidence="2 3">DSM 3808</strain>
    </source>
</reference>
<dbReference type="Proteomes" id="UP000237749">
    <property type="component" value="Unassembled WGS sequence"/>
</dbReference>